<name>A0A1N7DF71_9GAMM</name>
<keyword evidence="1" id="KW-0812">Transmembrane</keyword>
<sequence length="379" mass="39149">MLNLLTKNATAMTDDNVATHWLIKGCLWLLIIWVLTVQFGLQALANTESSYASVQEDELAALVLATKQGEQDSVLGELEQSVGEFVNQQDSSANPPEPKQTKTSQAAAVTHDKLILNSPVVDAAGILSADEKQQLSLQLQKIYQDGLAQAALVIVPTTNGMSIFDYAMAVANRWQLGRADTDDGLLIAVAINDRNLYILTGYGLEGVLPDAAVKRIIREQITPNFKQSAYAQGLSAAIAKIDERLRSDPETLARADAAASNAADEAVGIDIIGLFIIALVLGSFLRVILGRLIGSLLGAVGFATVAVIGGANLIIAVAAAFVLLILLLLQGVIPLGMGNHRSGGFGGGFGGGGFGSGGSFGGFGGGGGSFGGGGAGGSW</sequence>
<dbReference type="EMBL" id="FTNU01000001">
    <property type="protein sequence ID" value="SIR74462.1"/>
    <property type="molecule type" value="Genomic_DNA"/>
</dbReference>
<organism evidence="3 4">
    <name type="scientific">Moraxella cuniculi DSM 21768</name>
    <dbReference type="NCBI Taxonomy" id="1122245"/>
    <lineage>
        <taxon>Bacteria</taxon>
        <taxon>Pseudomonadati</taxon>
        <taxon>Pseudomonadota</taxon>
        <taxon>Gammaproteobacteria</taxon>
        <taxon>Moraxellales</taxon>
        <taxon>Moraxellaceae</taxon>
        <taxon>Moraxella</taxon>
    </lineage>
</organism>
<accession>A0A1N7DF71</accession>
<feature type="transmembrane region" description="Helical" evidence="1">
    <location>
        <begin position="21"/>
        <end position="41"/>
    </location>
</feature>
<feature type="transmembrane region" description="Helical" evidence="1">
    <location>
        <begin position="296"/>
        <end position="329"/>
    </location>
</feature>
<evidence type="ECO:0000313" key="3">
    <source>
        <dbReference type="EMBL" id="SIR74462.1"/>
    </source>
</evidence>
<dbReference type="InterPro" id="IPR007621">
    <property type="entry name" value="TPM_dom"/>
</dbReference>
<feature type="transmembrane region" description="Helical" evidence="1">
    <location>
        <begin position="271"/>
        <end position="289"/>
    </location>
</feature>
<dbReference type="Pfam" id="PF04536">
    <property type="entry name" value="TPM_phosphatase"/>
    <property type="match status" value="1"/>
</dbReference>
<keyword evidence="4" id="KW-1185">Reference proteome</keyword>
<dbReference type="Proteomes" id="UP000187495">
    <property type="component" value="Unassembled WGS sequence"/>
</dbReference>
<dbReference type="PANTHER" id="PTHR30373">
    <property type="entry name" value="UPF0603 PROTEIN YGCG"/>
    <property type="match status" value="1"/>
</dbReference>
<dbReference type="PANTHER" id="PTHR30373:SF2">
    <property type="entry name" value="UPF0603 PROTEIN YGCG"/>
    <property type="match status" value="1"/>
</dbReference>
<protein>
    <recommendedName>
        <fullName evidence="2">TPM domain-containing protein</fullName>
    </recommendedName>
</protein>
<keyword evidence="1" id="KW-1133">Transmembrane helix</keyword>
<evidence type="ECO:0000313" key="4">
    <source>
        <dbReference type="Proteomes" id="UP000187495"/>
    </source>
</evidence>
<dbReference type="STRING" id="34061.B0189_01405"/>
<gene>
    <name evidence="3" type="ORF">SAMN02745664_101224</name>
</gene>
<evidence type="ECO:0000259" key="2">
    <source>
        <dbReference type="Pfam" id="PF04536"/>
    </source>
</evidence>
<dbReference type="Gene3D" id="3.10.310.50">
    <property type="match status" value="1"/>
</dbReference>
<evidence type="ECO:0000256" key="1">
    <source>
        <dbReference type="SAM" id="Phobius"/>
    </source>
</evidence>
<feature type="domain" description="TPM" evidence="2">
    <location>
        <begin position="120"/>
        <end position="243"/>
    </location>
</feature>
<dbReference type="AlphaFoldDB" id="A0A1N7DF71"/>
<proteinExistence type="predicted"/>
<keyword evidence="1" id="KW-0472">Membrane</keyword>
<reference evidence="4" key="1">
    <citation type="submission" date="2017-01" db="EMBL/GenBank/DDBJ databases">
        <authorList>
            <person name="Varghese N."/>
            <person name="Submissions S."/>
        </authorList>
    </citation>
    <scope>NUCLEOTIDE SEQUENCE [LARGE SCALE GENOMIC DNA]</scope>
    <source>
        <strain evidence="4">DSM 21768</strain>
    </source>
</reference>